<sequence>MSLSKEIQEASLKSLIHDYKDQLNETDIKLLEFINNLAAADDIPLYTQDQSIINFLIKTIKESKSEQNSDLQNTSHLIYGLVIREMEVQSALNRQRHLQQGRFDEEPLHLRNERDQLQDHDMTLLMPKSQGNIDVMAVINRYDPHSANAIIEALANDIYNPEFQHIVIPVGPGHWRGVYLTKPMIVTDEVKYDLELFDPYGPQGAATLDDYILDLLARCGIPKERINIRHTGPKLPRGDAYSCGDFTCAHSHKKMKEFGAPKTSYNQILIDTLDNLGNENDVLRLATREETRKLIEKNKINSPIPPKVPDRLPNKDDENKDEIAKGQSKEEARDSSSEKKSKLSLAARIGLFIGGSTLVSGGIGAVIGGLLGFFLLPGFGAPIGAVIGAAIGVGAGLLVTGMASLFWIRSRQTSNTQSSENNTMTQEAPGLKSHKLDKSHKQSPEIDKEPIHSPPLFSSPAKETLVEDDSTDELKPGHGPK</sequence>
<evidence type="ECO:0000259" key="3">
    <source>
        <dbReference type="Pfam" id="PF18242"/>
    </source>
</evidence>
<feature type="compositionally biased region" description="Basic and acidic residues" evidence="1">
    <location>
        <begin position="308"/>
        <end position="339"/>
    </location>
</feature>
<feature type="compositionally biased region" description="Polar residues" evidence="1">
    <location>
        <begin position="413"/>
        <end position="426"/>
    </location>
</feature>
<gene>
    <name evidence="4" type="ORF">EP47_09325</name>
</gene>
<proteinExistence type="predicted"/>
<feature type="compositionally biased region" description="Basic and acidic residues" evidence="1">
    <location>
        <begin position="434"/>
        <end position="451"/>
    </location>
</feature>
<feature type="domain" description="Legionella ubiquitin-specific protease A" evidence="3">
    <location>
        <begin position="114"/>
        <end position="294"/>
    </location>
</feature>
<comment type="caution">
    <text evidence="4">The sequence shown here is derived from an EMBL/GenBank/DDBJ whole genome shotgun (WGS) entry which is preliminary data.</text>
</comment>
<dbReference type="STRING" id="1498499.EP47_09325"/>
<evidence type="ECO:0000256" key="1">
    <source>
        <dbReference type="SAM" id="MobiDB-lite"/>
    </source>
</evidence>
<evidence type="ECO:0000313" key="4">
    <source>
        <dbReference type="EMBL" id="KGP63323.1"/>
    </source>
</evidence>
<feature type="transmembrane region" description="Helical" evidence="2">
    <location>
        <begin position="382"/>
        <end position="408"/>
    </location>
</feature>
<keyword evidence="2" id="KW-0812">Transmembrane</keyword>
<reference evidence="4 5" key="1">
    <citation type="submission" date="2014-05" db="EMBL/GenBank/DDBJ databases">
        <authorList>
            <person name="Rizzardi K."/>
            <person name="Winiecka-Krusnell J."/>
            <person name="Ramliden M."/>
            <person name="Alm E."/>
            <person name="Andersson S."/>
            <person name="Byfors S."/>
        </authorList>
    </citation>
    <scope>NUCLEOTIDE SEQUENCE [LARGE SCALE GENOMIC DNA]</scope>
    <source>
        <strain evidence="4 5">LEGN</strain>
    </source>
</reference>
<evidence type="ECO:0000256" key="2">
    <source>
        <dbReference type="SAM" id="Phobius"/>
    </source>
</evidence>
<dbReference type="InterPro" id="IPR040938">
    <property type="entry name" value="LupA"/>
</dbReference>
<accession>A0A0A2T7C4</accession>
<dbReference type="AlphaFoldDB" id="A0A0A2T7C4"/>
<keyword evidence="2" id="KW-0472">Membrane</keyword>
<feature type="transmembrane region" description="Helical" evidence="2">
    <location>
        <begin position="349"/>
        <end position="376"/>
    </location>
</feature>
<feature type="region of interest" description="Disordered" evidence="1">
    <location>
        <begin position="296"/>
        <end position="339"/>
    </location>
</feature>
<keyword evidence="2" id="KW-1133">Transmembrane helix</keyword>
<dbReference type="OrthoDB" id="5654331at2"/>
<evidence type="ECO:0000313" key="5">
    <source>
        <dbReference type="Proteomes" id="UP000054422"/>
    </source>
</evidence>
<feature type="compositionally biased region" description="Basic and acidic residues" evidence="1">
    <location>
        <begin position="472"/>
        <end position="481"/>
    </location>
</feature>
<dbReference type="Pfam" id="PF18242">
    <property type="entry name" value="LupA"/>
    <property type="match status" value="1"/>
</dbReference>
<keyword evidence="5" id="KW-1185">Reference proteome</keyword>
<protein>
    <submittedName>
        <fullName evidence="4">Type IV secretion protein Dot</fullName>
    </submittedName>
</protein>
<dbReference type="EMBL" id="JNCF01000020">
    <property type="protein sequence ID" value="KGP63323.1"/>
    <property type="molecule type" value="Genomic_DNA"/>
</dbReference>
<dbReference type="Proteomes" id="UP000054422">
    <property type="component" value="Unassembled WGS sequence"/>
</dbReference>
<feature type="region of interest" description="Disordered" evidence="1">
    <location>
        <begin position="413"/>
        <end position="481"/>
    </location>
</feature>
<organism evidence="4 5">
    <name type="scientific">Legionella norrlandica</name>
    <dbReference type="NCBI Taxonomy" id="1498499"/>
    <lineage>
        <taxon>Bacteria</taxon>
        <taxon>Pseudomonadati</taxon>
        <taxon>Pseudomonadota</taxon>
        <taxon>Gammaproteobacteria</taxon>
        <taxon>Legionellales</taxon>
        <taxon>Legionellaceae</taxon>
        <taxon>Legionella</taxon>
    </lineage>
</organism>
<name>A0A0A2T7C4_9GAMM</name>
<dbReference type="RefSeq" id="WP_035889208.1">
    <property type="nucleotide sequence ID" value="NZ_JNCF01000020.1"/>
</dbReference>